<evidence type="ECO:0000313" key="1">
    <source>
        <dbReference type="EMBL" id="ABF41634.1"/>
    </source>
</evidence>
<reference evidence="1 2" key="1">
    <citation type="journal article" date="2009" name="Appl. Environ. Microbiol.">
        <title>Three genomes from the phylum Acidobacteria provide insight into the lifestyles of these microorganisms in soils.</title>
        <authorList>
            <person name="Ward N.L."/>
            <person name="Challacombe J.F."/>
            <person name="Janssen P.H."/>
            <person name="Henrissat B."/>
            <person name="Coutinho P.M."/>
            <person name="Wu M."/>
            <person name="Xie G."/>
            <person name="Haft D.H."/>
            <person name="Sait M."/>
            <person name="Badger J."/>
            <person name="Barabote R.D."/>
            <person name="Bradley B."/>
            <person name="Brettin T.S."/>
            <person name="Brinkac L.M."/>
            <person name="Bruce D."/>
            <person name="Creasy T."/>
            <person name="Daugherty S.C."/>
            <person name="Davidsen T.M."/>
            <person name="DeBoy R.T."/>
            <person name="Detter J.C."/>
            <person name="Dodson R.J."/>
            <person name="Durkin A.S."/>
            <person name="Ganapathy A."/>
            <person name="Gwinn-Giglio M."/>
            <person name="Han C.S."/>
            <person name="Khouri H."/>
            <person name="Kiss H."/>
            <person name="Kothari S.P."/>
            <person name="Madupu R."/>
            <person name="Nelson K.E."/>
            <person name="Nelson W.C."/>
            <person name="Paulsen I."/>
            <person name="Penn K."/>
            <person name="Ren Q."/>
            <person name="Rosovitz M.J."/>
            <person name="Selengut J.D."/>
            <person name="Shrivastava S."/>
            <person name="Sullivan S.A."/>
            <person name="Tapia R."/>
            <person name="Thompson L.S."/>
            <person name="Watkins K.L."/>
            <person name="Yang Q."/>
            <person name="Yu C."/>
            <person name="Zafar N."/>
            <person name="Zhou L."/>
            <person name="Kuske C.R."/>
        </authorList>
    </citation>
    <scope>NUCLEOTIDE SEQUENCE [LARGE SCALE GENOMIC DNA]</scope>
    <source>
        <strain evidence="1 2">Ellin345</strain>
    </source>
</reference>
<protein>
    <submittedName>
        <fullName evidence="1">Uncharacterized protein</fullName>
    </submittedName>
</protein>
<keyword evidence="2" id="KW-1185">Reference proteome</keyword>
<dbReference type="HOGENOM" id="CLU_1803650_0_0_0"/>
<dbReference type="Proteomes" id="UP000002432">
    <property type="component" value="Chromosome"/>
</dbReference>
<accession>Q1INB6</accession>
<sequence>MHTALERLIKERHEWREQRWRRLAKVSERCALGWRNFSMALHREVVLHNSLGKEVLGIRRKDETIEVHRVGHLQALLTFTLDQENGQILYRSPLHEGSVILDHEGQMMAAFLGSLLIVTPEGQMLKFTYSGAAQYLLSPIVGN</sequence>
<dbReference type="EnsemblBacteria" id="ABF41634">
    <property type="protein sequence ID" value="ABF41634"/>
    <property type="gene ID" value="Acid345_2633"/>
</dbReference>
<dbReference type="RefSeq" id="WP_011523435.1">
    <property type="nucleotide sequence ID" value="NC_008009.1"/>
</dbReference>
<organism evidence="1 2">
    <name type="scientific">Koribacter versatilis (strain Ellin345)</name>
    <dbReference type="NCBI Taxonomy" id="204669"/>
    <lineage>
        <taxon>Bacteria</taxon>
        <taxon>Pseudomonadati</taxon>
        <taxon>Acidobacteriota</taxon>
        <taxon>Terriglobia</taxon>
        <taxon>Terriglobales</taxon>
        <taxon>Candidatus Korobacteraceae</taxon>
        <taxon>Candidatus Korobacter</taxon>
    </lineage>
</organism>
<dbReference type="AlphaFoldDB" id="Q1INB6"/>
<evidence type="ECO:0000313" key="2">
    <source>
        <dbReference type="Proteomes" id="UP000002432"/>
    </source>
</evidence>
<name>Q1INB6_KORVE</name>
<proteinExistence type="predicted"/>
<gene>
    <name evidence="1" type="ordered locus">Acid345_2633</name>
</gene>
<dbReference type="EMBL" id="CP000360">
    <property type="protein sequence ID" value="ABF41634.1"/>
    <property type="molecule type" value="Genomic_DNA"/>
</dbReference>
<dbReference type="KEGG" id="aba:Acid345_2633"/>